<keyword evidence="2" id="KW-1185">Reference proteome</keyword>
<dbReference type="RefSeq" id="XP_060294859.1">
    <property type="nucleotide sequence ID" value="XM_060442340.1"/>
</dbReference>
<protein>
    <submittedName>
        <fullName evidence="1">Uncharacterized protein</fullName>
    </submittedName>
</protein>
<dbReference type="GeneID" id="85325610"/>
<proteinExistence type="predicted"/>
<evidence type="ECO:0000313" key="2">
    <source>
        <dbReference type="Proteomes" id="UP001172101"/>
    </source>
</evidence>
<accession>A0AA40ACU5</accession>
<dbReference type="EMBL" id="JAUIRO010000005">
    <property type="protein sequence ID" value="KAK0713536.1"/>
    <property type="molecule type" value="Genomic_DNA"/>
</dbReference>
<evidence type="ECO:0000313" key="1">
    <source>
        <dbReference type="EMBL" id="KAK0713536.1"/>
    </source>
</evidence>
<dbReference type="Proteomes" id="UP001172101">
    <property type="component" value="Unassembled WGS sequence"/>
</dbReference>
<name>A0AA40ACU5_9PEZI</name>
<comment type="caution">
    <text evidence="1">The sequence shown here is derived from an EMBL/GenBank/DDBJ whole genome shotgun (WGS) entry which is preliminary data.</text>
</comment>
<dbReference type="AlphaFoldDB" id="A0AA40ACU5"/>
<reference evidence="1" key="1">
    <citation type="submission" date="2023-06" db="EMBL/GenBank/DDBJ databases">
        <title>Genome-scale phylogeny and comparative genomics of the fungal order Sordariales.</title>
        <authorList>
            <consortium name="Lawrence Berkeley National Laboratory"/>
            <person name="Hensen N."/>
            <person name="Bonometti L."/>
            <person name="Westerberg I."/>
            <person name="Brannstrom I.O."/>
            <person name="Guillou S."/>
            <person name="Cros-Aarteil S."/>
            <person name="Calhoun S."/>
            <person name="Haridas S."/>
            <person name="Kuo A."/>
            <person name="Mondo S."/>
            <person name="Pangilinan J."/>
            <person name="Riley R."/>
            <person name="LaButti K."/>
            <person name="Andreopoulos B."/>
            <person name="Lipzen A."/>
            <person name="Chen C."/>
            <person name="Yanf M."/>
            <person name="Daum C."/>
            <person name="Ng V."/>
            <person name="Clum A."/>
            <person name="Steindorff A."/>
            <person name="Ohm R."/>
            <person name="Martin F."/>
            <person name="Silar P."/>
            <person name="Natvig D."/>
            <person name="Lalanne C."/>
            <person name="Gautier V."/>
            <person name="Ament-velasquez S.L."/>
            <person name="Kruys A."/>
            <person name="Hutchinson M.I."/>
            <person name="Powell A.J."/>
            <person name="Barry K."/>
            <person name="Miller A.N."/>
            <person name="Grigoriev I.V."/>
            <person name="Debuchy R."/>
            <person name="Gladieux P."/>
            <person name="Thoren M.H."/>
            <person name="Johannesson H."/>
        </authorList>
    </citation>
    <scope>NUCLEOTIDE SEQUENCE</scope>
    <source>
        <strain evidence="1">SMH2392-1A</strain>
    </source>
</reference>
<dbReference type="InterPro" id="IPR023213">
    <property type="entry name" value="CAT-like_dom_sf"/>
</dbReference>
<sequence length="195" mass="20914">MFYISPAKLAQLQADVAADPAIAALPSSRGPSSSDIIQALFWGAAICARYAAITGHHGQPIPRDAPSILEQAVDGHPYFSPLLPGSYTGNLLVFNRLALPADEPVSSASVTDVARTVRTCAAQVRPQLSHDALATIREPVADYSAVKFALTRHDSMDMMMTTSCCSRRARCWRLEPGCLAVRAASHGLRSAGRRR</sequence>
<organism evidence="1 2">
    <name type="scientific">Lasiosphaeria miniovina</name>
    <dbReference type="NCBI Taxonomy" id="1954250"/>
    <lineage>
        <taxon>Eukaryota</taxon>
        <taxon>Fungi</taxon>
        <taxon>Dikarya</taxon>
        <taxon>Ascomycota</taxon>
        <taxon>Pezizomycotina</taxon>
        <taxon>Sordariomycetes</taxon>
        <taxon>Sordariomycetidae</taxon>
        <taxon>Sordariales</taxon>
        <taxon>Lasiosphaeriaceae</taxon>
        <taxon>Lasiosphaeria</taxon>
    </lineage>
</organism>
<dbReference type="Gene3D" id="3.30.559.10">
    <property type="entry name" value="Chloramphenicol acetyltransferase-like domain"/>
    <property type="match status" value="1"/>
</dbReference>
<gene>
    <name evidence="1" type="ORF">B0T26DRAFT_717704</name>
</gene>